<dbReference type="SUPFAM" id="SSF53335">
    <property type="entry name" value="S-adenosyl-L-methionine-dependent methyltransferases"/>
    <property type="match status" value="1"/>
</dbReference>
<dbReference type="Gene3D" id="3.40.50.150">
    <property type="entry name" value="Vaccinia Virus protein VP39"/>
    <property type="match status" value="1"/>
</dbReference>
<accession>A0ABT0HH35</accession>
<dbReference type="GO" id="GO:0008168">
    <property type="term" value="F:methyltransferase activity"/>
    <property type="evidence" value="ECO:0007669"/>
    <property type="project" value="UniProtKB-KW"/>
</dbReference>
<evidence type="ECO:0000313" key="3">
    <source>
        <dbReference type="Proteomes" id="UP001202180"/>
    </source>
</evidence>
<protein>
    <submittedName>
        <fullName evidence="2">Class I SAM-dependent methyltransferase</fullName>
    </submittedName>
</protein>
<comment type="caution">
    <text evidence="2">The sequence shown here is derived from an EMBL/GenBank/DDBJ whole genome shotgun (WGS) entry which is preliminary data.</text>
</comment>
<reference evidence="2 3" key="1">
    <citation type="submission" date="2022-04" db="EMBL/GenBank/DDBJ databases">
        <title>Spirosoma sp. strain RP8 genome sequencing and assembly.</title>
        <authorList>
            <person name="Jung Y."/>
        </authorList>
    </citation>
    <scope>NUCLEOTIDE SEQUENCE [LARGE SCALE GENOMIC DNA]</scope>
    <source>
        <strain evidence="2 3">RP8</strain>
    </source>
</reference>
<dbReference type="PANTHER" id="PTHR42912">
    <property type="entry name" value="METHYLTRANSFERASE"/>
    <property type="match status" value="1"/>
</dbReference>
<feature type="domain" description="Methyltransferase" evidence="1">
    <location>
        <begin position="85"/>
        <end position="197"/>
    </location>
</feature>
<dbReference type="RefSeq" id="WP_248476181.1">
    <property type="nucleotide sequence ID" value="NZ_JALPRF010000001.1"/>
</dbReference>
<dbReference type="EMBL" id="JALPRF010000001">
    <property type="protein sequence ID" value="MCK8491460.1"/>
    <property type="molecule type" value="Genomic_DNA"/>
</dbReference>
<dbReference type="Pfam" id="PF13649">
    <property type="entry name" value="Methyltransf_25"/>
    <property type="match status" value="1"/>
</dbReference>
<evidence type="ECO:0000313" key="2">
    <source>
        <dbReference type="EMBL" id="MCK8491460.1"/>
    </source>
</evidence>
<sequence>MSIQAVVYRIIPPFFRKRIKQTYYAGRRFFTERIIEPTEVIVGLRDKLTPPRSKIFVGDGDFKAIGETFRQYFIDFCQLQPDHAVLDVGCGIGRMAVPLTSYLSADGSYEGFDPVADGIHWCQQHITPRFPNFQFRQVNLFNGFYNPAGQDQAITYRFPYNDDQFDTVVVVGVFTHMTINEISTYLGEIKRVLKPGGRCLTSFFLLDNESRRLMVEPGSAFNFQYPFEGRWAFDPHNPNTGSAHDETELLRVMATHGLPVQRPIRYGSWSGRQPATSFLDIIILEKP</sequence>
<dbReference type="InterPro" id="IPR029063">
    <property type="entry name" value="SAM-dependent_MTases_sf"/>
</dbReference>
<name>A0ABT0HH35_9BACT</name>
<dbReference type="Proteomes" id="UP001202180">
    <property type="component" value="Unassembled WGS sequence"/>
</dbReference>
<dbReference type="InterPro" id="IPR041698">
    <property type="entry name" value="Methyltransf_25"/>
</dbReference>
<dbReference type="CDD" id="cd02440">
    <property type="entry name" value="AdoMet_MTases"/>
    <property type="match status" value="1"/>
</dbReference>
<dbReference type="GO" id="GO:0032259">
    <property type="term" value="P:methylation"/>
    <property type="evidence" value="ECO:0007669"/>
    <property type="project" value="UniProtKB-KW"/>
</dbReference>
<proteinExistence type="predicted"/>
<organism evidence="2 3">
    <name type="scientific">Spirosoma liriopis</name>
    <dbReference type="NCBI Taxonomy" id="2937440"/>
    <lineage>
        <taxon>Bacteria</taxon>
        <taxon>Pseudomonadati</taxon>
        <taxon>Bacteroidota</taxon>
        <taxon>Cytophagia</taxon>
        <taxon>Cytophagales</taxon>
        <taxon>Cytophagaceae</taxon>
        <taxon>Spirosoma</taxon>
    </lineage>
</organism>
<gene>
    <name evidence="2" type="ORF">M0L20_06315</name>
</gene>
<evidence type="ECO:0000259" key="1">
    <source>
        <dbReference type="Pfam" id="PF13649"/>
    </source>
</evidence>
<keyword evidence="3" id="KW-1185">Reference proteome</keyword>
<keyword evidence="2" id="KW-0808">Transferase</keyword>
<keyword evidence="2" id="KW-0489">Methyltransferase</keyword>
<dbReference type="PANTHER" id="PTHR42912:SF98">
    <property type="entry name" value="UNCHARACTERISED METHYLTRANSFERASE RV1498C"/>
    <property type="match status" value="1"/>
</dbReference>
<dbReference type="InterPro" id="IPR050508">
    <property type="entry name" value="Methyltransf_Superfamily"/>
</dbReference>